<evidence type="ECO:0000313" key="5">
    <source>
        <dbReference type="EMBL" id="APY00021.1"/>
    </source>
</evidence>
<dbReference type="EMBL" id="CP019352">
    <property type="protein sequence ID" value="APY00021.1"/>
    <property type="molecule type" value="Genomic_DNA"/>
</dbReference>
<reference evidence="5 6" key="1">
    <citation type="submission" date="2017-01" db="EMBL/GenBank/DDBJ databases">
        <title>Complete genome of Lacinutrix venerupis DOK2-8 isolated from seawater in Dokdo.</title>
        <authorList>
            <person name="Chi W.-J."/>
            <person name="Kim J.H."/>
        </authorList>
    </citation>
    <scope>NUCLEOTIDE SEQUENCE [LARGE SCALE GENOMIC DNA]</scope>
    <source>
        <strain evidence="5 6">DOK2-8</strain>
    </source>
</reference>
<protein>
    <recommendedName>
        <fullName evidence="2">histidine kinase</fullName>
        <ecNumber evidence="2">2.7.13.3</ecNumber>
    </recommendedName>
</protein>
<proteinExistence type="predicted"/>
<dbReference type="InterPro" id="IPR003018">
    <property type="entry name" value="GAF"/>
</dbReference>
<dbReference type="PROSITE" id="PS50109">
    <property type="entry name" value="HIS_KIN"/>
    <property type="match status" value="1"/>
</dbReference>
<dbReference type="Pfam" id="PF00512">
    <property type="entry name" value="HisKA"/>
    <property type="match status" value="1"/>
</dbReference>
<dbReference type="InterPro" id="IPR036890">
    <property type="entry name" value="HATPase_C_sf"/>
</dbReference>
<feature type="domain" description="Histidine kinase" evidence="4">
    <location>
        <begin position="187"/>
        <end position="400"/>
    </location>
</feature>
<dbReference type="SMART" id="SM00065">
    <property type="entry name" value="GAF"/>
    <property type="match status" value="1"/>
</dbReference>
<evidence type="ECO:0000256" key="3">
    <source>
        <dbReference type="ARBA" id="ARBA00022553"/>
    </source>
</evidence>
<dbReference type="AlphaFoldDB" id="A0AAC9LJQ2"/>
<dbReference type="GO" id="GO:0000155">
    <property type="term" value="F:phosphorelay sensor kinase activity"/>
    <property type="evidence" value="ECO:0007669"/>
    <property type="project" value="InterPro"/>
</dbReference>
<organism evidence="5 6">
    <name type="scientific">Lacinutrix venerupis</name>
    <dbReference type="NCBI Taxonomy" id="1486034"/>
    <lineage>
        <taxon>Bacteria</taxon>
        <taxon>Pseudomonadati</taxon>
        <taxon>Bacteroidota</taxon>
        <taxon>Flavobacteriia</taxon>
        <taxon>Flavobacteriales</taxon>
        <taxon>Flavobacteriaceae</taxon>
        <taxon>Lacinutrix</taxon>
    </lineage>
</organism>
<comment type="catalytic activity">
    <reaction evidence="1">
        <text>ATP + protein L-histidine = ADP + protein N-phospho-L-histidine.</text>
        <dbReference type="EC" id="2.7.13.3"/>
    </reaction>
</comment>
<dbReference type="SUPFAM" id="SSF55781">
    <property type="entry name" value="GAF domain-like"/>
    <property type="match status" value="1"/>
</dbReference>
<dbReference type="PANTHER" id="PTHR43102:SF2">
    <property type="entry name" value="GAF DOMAIN-CONTAINING PROTEIN"/>
    <property type="match status" value="1"/>
</dbReference>
<evidence type="ECO:0000256" key="1">
    <source>
        <dbReference type="ARBA" id="ARBA00000085"/>
    </source>
</evidence>
<evidence type="ECO:0000313" key="6">
    <source>
        <dbReference type="Proteomes" id="UP000187506"/>
    </source>
</evidence>
<dbReference type="SUPFAM" id="SSF47384">
    <property type="entry name" value="Homodimeric domain of signal transducing histidine kinase"/>
    <property type="match status" value="1"/>
</dbReference>
<dbReference type="Pfam" id="PF02518">
    <property type="entry name" value="HATPase_c"/>
    <property type="match status" value="1"/>
</dbReference>
<dbReference type="Gene3D" id="3.30.565.10">
    <property type="entry name" value="Histidine kinase-like ATPase, C-terminal domain"/>
    <property type="match status" value="1"/>
</dbReference>
<dbReference type="Gene3D" id="1.10.287.130">
    <property type="match status" value="1"/>
</dbReference>
<name>A0AAC9LJQ2_9FLAO</name>
<dbReference type="KEGG" id="lvn:BWR22_06760"/>
<sequence>MITPRFPKNESARLKAVKSYQLLDTLPEEDFDNITNLVSNLIDVPISLITLLDAERNFLKSHYGIPFNEAPRDTSFCGHAILSENDLFEIKDARLDPRFENNPLVKEHNAIFYAGAPLINSDGFPLGTLCIFDSKPRVLSNKQKKSLVILAKQVVQLFELRKNNLELREVREELKFQNNNLKNFAGHVSHDMKMPLANMIVTTDILKKKYGDRLDDKALQYLTNLKRSSFSLSEYISNLLDHYESDKTDNTVDSFYLNHLLEDLVDLLQINTNCHINFPEDDVEIICNRVALEQILLNLIGNSLKYNDKEHTIIDISCTIKDEFYNFSVTDNGVGIPEDKLETVFNLFSTVGNLDRNGNKGHGIGLSTVKNLVKSLGGTIMVTSKIGESTTFSFTVVKPEVFD</sequence>
<dbReference type="InterPro" id="IPR003661">
    <property type="entry name" value="HisK_dim/P_dom"/>
</dbReference>
<dbReference type="Pfam" id="PF01590">
    <property type="entry name" value="GAF"/>
    <property type="match status" value="1"/>
</dbReference>
<dbReference type="EC" id="2.7.13.3" evidence="2"/>
<dbReference type="Gene3D" id="3.30.450.40">
    <property type="match status" value="1"/>
</dbReference>
<evidence type="ECO:0000259" key="4">
    <source>
        <dbReference type="PROSITE" id="PS50109"/>
    </source>
</evidence>
<dbReference type="CDD" id="cd00075">
    <property type="entry name" value="HATPase"/>
    <property type="match status" value="1"/>
</dbReference>
<dbReference type="InterPro" id="IPR036097">
    <property type="entry name" value="HisK_dim/P_sf"/>
</dbReference>
<dbReference type="Proteomes" id="UP000187506">
    <property type="component" value="Chromosome"/>
</dbReference>
<dbReference type="InterPro" id="IPR003594">
    <property type="entry name" value="HATPase_dom"/>
</dbReference>
<dbReference type="PRINTS" id="PR00344">
    <property type="entry name" value="BCTRLSENSOR"/>
</dbReference>
<dbReference type="InterPro" id="IPR004358">
    <property type="entry name" value="Sig_transdc_His_kin-like_C"/>
</dbReference>
<keyword evidence="6" id="KW-1185">Reference proteome</keyword>
<dbReference type="SUPFAM" id="SSF55874">
    <property type="entry name" value="ATPase domain of HSP90 chaperone/DNA topoisomerase II/histidine kinase"/>
    <property type="match status" value="1"/>
</dbReference>
<keyword evidence="3" id="KW-0597">Phosphoprotein</keyword>
<dbReference type="InterPro" id="IPR005467">
    <property type="entry name" value="His_kinase_dom"/>
</dbReference>
<dbReference type="InterPro" id="IPR029016">
    <property type="entry name" value="GAF-like_dom_sf"/>
</dbReference>
<accession>A0AAC9LJQ2</accession>
<dbReference type="SMART" id="SM00388">
    <property type="entry name" value="HisKA"/>
    <property type="match status" value="1"/>
</dbReference>
<evidence type="ECO:0000256" key="2">
    <source>
        <dbReference type="ARBA" id="ARBA00012438"/>
    </source>
</evidence>
<dbReference type="PANTHER" id="PTHR43102">
    <property type="entry name" value="SLR1143 PROTEIN"/>
    <property type="match status" value="1"/>
</dbReference>
<gene>
    <name evidence="5" type="ORF">BWR22_06760</name>
</gene>
<dbReference type="RefSeq" id="WP_076732855.1">
    <property type="nucleotide sequence ID" value="NZ_CP019352.1"/>
</dbReference>
<dbReference type="CDD" id="cd00082">
    <property type="entry name" value="HisKA"/>
    <property type="match status" value="1"/>
</dbReference>
<dbReference type="SMART" id="SM00387">
    <property type="entry name" value="HATPase_c"/>
    <property type="match status" value="1"/>
</dbReference>